<comment type="caution">
    <text evidence="1">The sequence shown here is derived from an EMBL/GenBank/DDBJ whole genome shotgun (WGS) entry which is preliminary data.</text>
</comment>
<reference evidence="1" key="1">
    <citation type="submission" date="2023-07" db="EMBL/GenBank/DDBJ databases">
        <title>Black Yeasts Isolated from many extreme environments.</title>
        <authorList>
            <person name="Coleine C."/>
            <person name="Stajich J.E."/>
            <person name="Selbmann L."/>
        </authorList>
    </citation>
    <scope>NUCLEOTIDE SEQUENCE</scope>
    <source>
        <strain evidence="1">CCFEE 5714</strain>
    </source>
</reference>
<name>A0ACC3NPQ9_9PEZI</name>
<sequence>MSDTLLASVLVRNHESAAFMALDRNADDANDAPAVANFEDVHNNHDAGPPEDTEMWDAADRVDGIHGSTTIDFQQPRSRPSTSLLQDSTSTPLDLHASITHTPGQHAKLTTNNTRPVNCPVCDKLIKRASFLPLHMRIHEAHPWRCHVQGCKEYFRTEEHLVRHVKHRHPHLPLSAVWKKCPFEGCALSFSMLQEEELGDHMRVVHGETAGEGGEGGAGGGFGCGRDGDGERDELPESDDDAATDPSGETQPPHDGSSGIDGDHDMHDAEDVEVNIPTAVTDMAATATQQRNSTLGKPIDKSFQRTRRDSGPQDSLSRGSLATTPGEAPADFVDLTTPAFATASLDAQHQNAIATNSRFSTTARAEAERPNKCWTCGKSYKRRWELTRHKKLHAGQKWPCPMPTCDRHQKPFDTYEYCMKHVRYKHSESIKKMYRCMQPKCFFASLWEEDVASHTKQAHSGEHGMLLTAQTVGGSSGSGGADVGTATSQMTIGEDGTGAIARAIIEAAQSHGGKETEA</sequence>
<proteinExistence type="predicted"/>
<organism evidence="1 2">
    <name type="scientific">Vermiconidia calcicola</name>
    <dbReference type="NCBI Taxonomy" id="1690605"/>
    <lineage>
        <taxon>Eukaryota</taxon>
        <taxon>Fungi</taxon>
        <taxon>Dikarya</taxon>
        <taxon>Ascomycota</taxon>
        <taxon>Pezizomycotina</taxon>
        <taxon>Dothideomycetes</taxon>
        <taxon>Dothideomycetidae</taxon>
        <taxon>Mycosphaerellales</taxon>
        <taxon>Extremaceae</taxon>
        <taxon>Vermiconidia</taxon>
    </lineage>
</organism>
<protein>
    <submittedName>
        <fullName evidence="1">Uncharacterized protein</fullName>
    </submittedName>
</protein>
<evidence type="ECO:0000313" key="1">
    <source>
        <dbReference type="EMBL" id="KAK3720886.1"/>
    </source>
</evidence>
<accession>A0ACC3NPQ9</accession>
<keyword evidence="2" id="KW-1185">Reference proteome</keyword>
<dbReference type="EMBL" id="JAUTXU010000020">
    <property type="protein sequence ID" value="KAK3720886.1"/>
    <property type="molecule type" value="Genomic_DNA"/>
</dbReference>
<gene>
    <name evidence="1" type="ORF">LTR37_003549</name>
</gene>
<evidence type="ECO:0000313" key="2">
    <source>
        <dbReference type="Proteomes" id="UP001281147"/>
    </source>
</evidence>
<dbReference type="Proteomes" id="UP001281147">
    <property type="component" value="Unassembled WGS sequence"/>
</dbReference>